<dbReference type="HOGENOM" id="CLU_009583_0_4_10"/>
<dbReference type="PANTHER" id="PTHR12526:SF630">
    <property type="entry name" value="GLYCOSYLTRANSFERASE"/>
    <property type="match status" value="1"/>
</dbReference>
<accession>B4S4G5</accession>
<dbReference type="PANTHER" id="PTHR12526">
    <property type="entry name" value="GLYCOSYLTRANSFERASE"/>
    <property type="match status" value="1"/>
</dbReference>
<dbReference type="KEGG" id="paa:Paes_0356"/>
<evidence type="ECO:0000259" key="1">
    <source>
        <dbReference type="Pfam" id="PF00534"/>
    </source>
</evidence>
<dbReference type="eggNOG" id="COG0438">
    <property type="taxonomic scope" value="Bacteria"/>
</dbReference>
<dbReference type="GO" id="GO:0016757">
    <property type="term" value="F:glycosyltransferase activity"/>
    <property type="evidence" value="ECO:0007669"/>
    <property type="project" value="InterPro"/>
</dbReference>
<dbReference type="AlphaFoldDB" id="B4S4G5"/>
<sequence length="361" mass="40727">MGAIRKTIMNILFLNSARRNWGGNERSIQLVAEALSDEHGVVLAYRSELIGSHFGITKYRLPFLHEADLYTIARLKSIIIKHRIDVIIPTKRKDYALAGIVSRITGIKNIIWLGANRPLKNTWYNKLVYKSLSNGIIVNAMQIQQTLLKTPFLTENDIRVIYNGIDTRLLDRRATKKKKSCETFTVSAMGRLDSNKGFDFLLKSFARLLKNRTDIDARLIIIGDGPLKNNYAKLARTLDIAQNVRFCGYLSDPYPELLESDVYVSSSISEGLSIALLEAMYLANAPISTLAGGGVREIIKNGTNGFLVDFGDEQALADILYRLYSDRILRKTIAERAVTTVMERYSMQKILHEIIDFCQTA</sequence>
<dbReference type="STRING" id="290512.Paes_0356"/>
<dbReference type="Proteomes" id="UP000002725">
    <property type="component" value="Chromosome"/>
</dbReference>
<feature type="domain" description="Glycosyltransferase subfamily 4-like N-terminal" evidence="2">
    <location>
        <begin position="21"/>
        <end position="168"/>
    </location>
</feature>
<dbReference type="Pfam" id="PF00534">
    <property type="entry name" value="Glycos_transf_1"/>
    <property type="match status" value="1"/>
</dbReference>
<dbReference type="CDD" id="cd03811">
    <property type="entry name" value="GT4_GT28_WabH-like"/>
    <property type="match status" value="1"/>
</dbReference>
<evidence type="ECO:0000259" key="2">
    <source>
        <dbReference type="Pfam" id="PF13439"/>
    </source>
</evidence>
<dbReference type="InterPro" id="IPR028098">
    <property type="entry name" value="Glyco_trans_4-like_N"/>
</dbReference>
<reference evidence="3" key="1">
    <citation type="submission" date="2008-06" db="EMBL/GenBank/DDBJ databases">
        <title>Complete sequence of chromosome of Prosthecochloris aestuarii DSM 271.</title>
        <authorList>
            <consortium name="US DOE Joint Genome Institute"/>
            <person name="Lucas S."/>
            <person name="Copeland A."/>
            <person name="Lapidus A."/>
            <person name="Glavina del Rio T."/>
            <person name="Dalin E."/>
            <person name="Tice H."/>
            <person name="Bruce D."/>
            <person name="Goodwin L."/>
            <person name="Pitluck S."/>
            <person name="Schmutz J."/>
            <person name="Larimer F."/>
            <person name="Land M."/>
            <person name="Hauser L."/>
            <person name="Kyrpides N."/>
            <person name="Anderson I."/>
            <person name="Liu Z."/>
            <person name="Li T."/>
            <person name="Zhao F."/>
            <person name="Overmann J."/>
            <person name="Bryant D.A."/>
            <person name="Richardson P."/>
        </authorList>
    </citation>
    <scope>NUCLEOTIDE SEQUENCE [LARGE SCALE GENOMIC DNA]</scope>
    <source>
        <strain evidence="3">DSM 271</strain>
    </source>
</reference>
<protein>
    <submittedName>
        <fullName evidence="3">Glycosyl transferase group 1</fullName>
    </submittedName>
</protein>
<gene>
    <name evidence="3" type="ordered locus">Paes_0356</name>
</gene>
<proteinExistence type="predicted"/>
<dbReference type="SUPFAM" id="SSF53756">
    <property type="entry name" value="UDP-Glycosyltransferase/glycogen phosphorylase"/>
    <property type="match status" value="1"/>
</dbReference>
<evidence type="ECO:0000313" key="3">
    <source>
        <dbReference type="EMBL" id="ACF45413.1"/>
    </source>
</evidence>
<organism evidence="3 4">
    <name type="scientific">Prosthecochloris aestuarii (strain DSM 271 / SK 413)</name>
    <dbReference type="NCBI Taxonomy" id="290512"/>
    <lineage>
        <taxon>Bacteria</taxon>
        <taxon>Pseudomonadati</taxon>
        <taxon>Chlorobiota</taxon>
        <taxon>Chlorobiia</taxon>
        <taxon>Chlorobiales</taxon>
        <taxon>Chlorobiaceae</taxon>
        <taxon>Prosthecochloris</taxon>
    </lineage>
</organism>
<dbReference type="EMBL" id="CP001108">
    <property type="protein sequence ID" value="ACF45413.1"/>
    <property type="molecule type" value="Genomic_DNA"/>
</dbReference>
<name>B4S4G5_PROA2</name>
<dbReference type="InterPro" id="IPR001296">
    <property type="entry name" value="Glyco_trans_1"/>
</dbReference>
<dbReference type="Gene3D" id="3.40.50.2000">
    <property type="entry name" value="Glycogen Phosphorylase B"/>
    <property type="match status" value="2"/>
</dbReference>
<evidence type="ECO:0000313" key="4">
    <source>
        <dbReference type="Proteomes" id="UP000002725"/>
    </source>
</evidence>
<dbReference type="CAZy" id="GT4">
    <property type="family name" value="Glycosyltransferase Family 4"/>
</dbReference>
<keyword evidence="4" id="KW-1185">Reference proteome</keyword>
<feature type="domain" description="Glycosyl transferase family 1" evidence="1">
    <location>
        <begin position="182"/>
        <end position="337"/>
    </location>
</feature>
<dbReference type="Pfam" id="PF13439">
    <property type="entry name" value="Glyco_transf_4"/>
    <property type="match status" value="1"/>
</dbReference>
<keyword evidence="3" id="KW-0808">Transferase</keyword>